<sequence length="2305" mass="259086">MNKKKIAAVIVAALTINVTAPNINAFAAVNNTQYSQEVQATETKVSRFDIYYSKYKDNYDKEFKMDNSNIKSITSTGGNLRNTVSTDNIIDGKLDTYWETGKHTSNDFKNELTFTLEKETTLNRIAYRSAWNTVGFAEDFEILASETEDGDDFELVAEATATKTADVVEIKFNPTKFKRIKFRFKNNGTATASEMMFYEEDTVLDKANRLFTDNSMSKVSDEFNNKEAIDNLELELKEHPLYEEYKENIENARSLLNQIKIESSEATVSKFDTYYSSNREAYDKEFKMDNSNIQTLTSTGGSLRDSVSVSKIIDGKLDTYWETGKHTTNDFKNELIFTLRDETVLNRIAYRSAWNTVGFAENFEIWASSTTKGDTFQLVTSATASKTADMVEIKFNPTKFKRIKFVFKNSGTATVSEMMFYKEDSASDKVKTIFTDNTFTKVSEEFNSLESLNTFEESVKNHPLYNEFKQIIEDAKAVVSSKEIVATEATMRQASYVANEKYNDLYRMSYENIQSISNNGGHYASQKIDYAVDGDLTSYWETSKGNSNTFKNEVEVTFKNSVKLDRIVYAPRQSDLKGFATKVEIYASTTSKGDTYQLVATGAYNKVSGFVEAKFNETEFKRVKFKFVNSDQNWASLSEIMFYTKDDVQDAVDRLFTDKTLSKVSEEFNTIEKLNELEEKAKTHPLYSQLKESIENAKIVLENKKIEATEATMRKASYVENEDYNNLFKVSRDKIESISNNGGKYWDQVIGNAIDGNLSTYWETATGNSNTFKNEVEITFKDTIKLDRVVYAPRQSDLKGFATKVEIYASTTSKGDTYQLVATGTYNKVSGFVEAKFNETEFKRVKFKFVNSDQNWASLSEIMFYTKDDVQDAVDRLFTDNTLSKVSEEFNTTEKLNALEEKAKEHPLYNELKESIDNAKIVVENKTIEATKANMSKVDYNENDDYNKLYRISSDKIKSIKTNGGQYASQKIENAIDGDLSTYWETGSLNGGSFTNEVEVEFNDIVKFDRVVYGSRQSDLKGFATEVEIYGTTTSKGDTYQLIATGSYNKVSGLVEAKFNETEFKRIKFKFKKSDQNSATLNEIMFYKSDEVWNSVDSLFTDGTMSAISDKFNGLNEISALEETAKTHPLYESKFKEIIDLAKEVLNNPVQQDVMELEMRGNSVAETNNRKMWGFQDWQVTGMSAVAGDVITVYVDVEDGEPTPTLLYRQAATQHGGATTFQLKKGKNVITIPTIDATSNGILSGTIQGGELFFTNYSSDSQTRAPKVRIEGAKKYPVFVLGKSDENEVMKELEAYVAKIKENPSTTPNVFAVSGEKSLGLVQATYALDWYTKNNKTPKYTAERWDQIVREAMGFWGFDGSSEINSDYNFRIMPMMKNLTGGVFMNAHAGIIGIRPGNQNCIVGADVGWGTMHELGHNFDTTGRAIAEVTNNIMPLFFGAKYEGTTRLTKFDVWSRIYPKVGLDDYSNNALYNVDDSTDLAQITPLWQLYLYDNTFYGKFEQQFRANNYGNKTREDIYKSWVVAASDAMQLDLTEFFERHGIRLSDEAKAEISAKYEKPDKKIYYINDKAINYTGNGFTEDVNVSVKTVGSNGNVKLVFSIDEANKNNLLGYEIRKDGKYIGFAYNDSFVDTSSNLDDDEVYTVTPYDIKLNAIDEIEVGALQPTISVNPVITIGLGEEFNAKSYIVAKDMKGNSIVDSVKVESNVNTSRTGEYEVVYFVEGSGGIVYSAKTKVNVVANKTYLSDMTATSTKNGWGTVRKDKSISGGTISLKRGEDTVTYAKGLGLHAYSEYVYDLEGKDYEYFESYIGGDRNSNSSLTSIEFKVYVDGVEKYNSGVMTRDTDQKYVKVDVKGAKELKLVITDAGNGTDADHGDWAGAKLFTMESKPTITGDNLVYSMDEEVDLMNGLKATDFEDGDITKNITVKSSDFVKGKSGVFTIVYTVTDSDGLTSDFTRFVAVVEDEVQLSSLNWNSASIGSGSIGKNKAVSGNAIRLLDENNEVKTFKTGIGTHSYSQIVYNSEGYDVFDTWVGIDQQVAGNTSSSVIFKVYVDGVLKAQTDVMKSNTPMERLTVDVRNSKQLKLVVETSTNGNTWDHADWANARFLKVANYDRTELVKALEEAKALDLTDYTEETINVLKEAIAKGEETLTSKDQTVIDEAVKAIKDAVSALTKKTDFTSLEEAINQNSDLNELHYFKDAITSHKALIEEGKKVLANEEATQEEVDAILNKINESSKNLVIRENKVELEKKINEAKAIEKGSYQDVRWNNFLYGIEYASAIYNNQDATDQEVSTALFMLDYFKSELK</sequence>
<dbReference type="Gene3D" id="2.60.120.260">
    <property type="entry name" value="Galactose-binding domain-like"/>
    <property type="match status" value="5"/>
</dbReference>
<keyword evidence="1" id="KW-0326">Glycosidase</keyword>
<dbReference type="Gene3D" id="1.20.1270.90">
    <property type="entry name" value="AF1782-like"/>
    <property type="match status" value="2"/>
</dbReference>
<dbReference type="Pfam" id="PF16403">
    <property type="entry name" value="Bact_surface_Ig-like"/>
    <property type="match status" value="1"/>
</dbReference>
<dbReference type="Proteomes" id="UP000640335">
    <property type="component" value="Unassembled WGS sequence"/>
</dbReference>
<dbReference type="SMART" id="SM01276">
    <property type="entry name" value="M60-like"/>
    <property type="match status" value="1"/>
</dbReference>
<dbReference type="SMART" id="SM00776">
    <property type="entry name" value="NPCBM"/>
    <property type="match status" value="2"/>
</dbReference>
<reference evidence="4 5" key="1">
    <citation type="submission" date="2020-08" db="EMBL/GenBank/DDBJ databases">
        <title>A Genomic Blueprint of the Chicken Gut Microbiome.</title>
        <authorList>
            <person name="Gilroy R."/>
            <person name="Ravi A."/>
            <person name="Getino M."/>
            <person name="Pursley I."/>
            <person name="Horton D.L."/>
            <person name="Alikhan N.-F."/>
            <person name="Baker D."/>
            <person name="Gharbi K."/>
            <person name="Hall N."/>
            <person name="Watson M."/>
            <person name="Adriaenssens E.M."/>
            <person name="Foster-Nyarko E."/>
            <person name="Jarju S."/>
            <person name="Secka A."/>
            <person name="Antonio M."/>
            <person name="Oren A."/>
            <person name="Chaudhuri R."/>
            <person name="La Ragione R.M."/>
            <person name="Hildebrand F."/>
            <person name="Pallen M.J."/>
        </authorList>
    </citation>
    <scope>NUCLEOTIDE SEQUENCE [LARGE SCALE GENOMIC DNA]</scope>
    <source>
        <strain evidence="4 5">Sa3CUN1</strain>
    </source>
</reference>
<dbReference type="InterPro" id="IPR038637">
    <property type="entry name" value="NPCBM_sf"/>
</dbReference>
<dbReference type="InterPro" id="IPR013783">
    <property type="entry name" value="Ig-like_fold"/>
</dbReference>
<dbReference type="Gene3D" id="3.40.390.80">
    <property type="entry name" value="Peptidase M60, enhancin-like domain 2"/>
    <property type="match status" value="1"/>
</dbReference>
<comment type="caution">
    <text evidence="4">The sequence shown here is derived from an EMBL/GenBank/DDBJ whole genome shotgun (WGS) entry which is preliminary data.</text>
</comment>
<evidence type="ECO:0000259" key="3">
    <source>
        <dbReference type="PROSITE" id="PS51723"/>
    </source>
</evidence>
<dbReference type="InterPro" id="IPR008979">
    <property type="entry name" value="Galactose-bd-like_sf"/>
</dbReference>
<feature type="domain" description="Peptidase M60" evidence="3">
    <location>
        <begin position="1176"/>
        <end position="1494"/>
    </location>
</feature>
<dbReference type="Pfam" id="PF13402">
    <property type="entry name" value="Peptidase_M60"/>
    <property type="match status" value="1"/>
</dbReference>
<organism evidence="4 5">
    <name type="scientific">Clostridium gallinarum</name>
    <dbReference type="NCBI Taxonomy" id="2762246"/>
    <lineage>
        <taxon>Bacteria</taxon>
        <taxon>Bacillati</taxon>
        <taxon>Bacillota</taxon>
        <taxon>Clostridia</taxon>
        <taxon>Eubacteriales</taxon>
        <taxon>Clostridiaceae</taxon>
        <taxon>Clostridium</taxon>
    </lineage>
</organism>
<protein>
    <submittedName>
        <fullName evidence="4">NPCBM/NEW2 domain-containing protein</fullName>
    </submittedName>
</protein>
<gene>
    <name evidence="4" type="ORF">H9660_06575</name>
</gene>
<evidence type="ECO:0000256" key="2">
    <source>
        <dbReference type="SAM" id="SignalP"/>
    </source>
</evidence>
<dbReference type="Pfam" id="PF08305">
    <property type="entry name" value="NPCBM"/>
    <property type="match status" value="2"/>
</dbReference>
<dbReference type="InterPro" id="IPR000421">
    <property type="entry name" value="FA58C"/>
</dbReference>
<dbReference type="RefSeq" id="WP_191749572.1">
    <property type="nucleotide sequence ID" value="NZ_JACSQZ010000017.1"/>
</dbReference>
<dbReference type="InterPro" id="IPR032179">
    <property type="entry name" value="Cry22Aa_Ig-like"/>
</dbReference>
<evidence type="ECO:0000313" key="5">
    <source>
        <dbReference type="Proteomes" id="UP000640335"/>
    </source>
</evidence>
<dbReference type="EMBL" id="JACSQZ010000017">
    <property type="protein sequence ID" value="MBD7914807.1"/>
    <property type="molecule type" value="Genomic_DNA"/>
</dbReference>
<dbReference type="Gene3D" id="2.60.120.1060">
    <property type="entry name" value="NPCBM/NEW2 domain"/>
    <property type="match status" value="2"/>
</dbReference>
<name>A0ABR8Q305_9CLOT</name>
<dbReference type="Gene3D" id="1.10.390.30">
    <property type="entry name" value="Peptidase M60, enhancin-like domain 3"/>
    <property type="match status" value="1"/>
</dbReference>
<dbReference type="PROSITE" id="PS51723">
    <property type="entry name" value="PEPTIDASE_M60"/>
    <property type="match status" value="1"/>
</dbReference>
<evidence type="ECO:0000256" key="1">
    <source>
        <dbReference type="ARBA" id="ARBA00023295"/>
    </source>
</evidence>
<evidence type="ECO:0000313" key="4">
    <source>
        <dbReference type="EMBL" id="MBD7914807.1"/>
    </source>
</evidence>
<dbReference type="InterPro" id="IPR031161">
    <property type="entry name" value="Peptidase_M60_dom"/>
</dbReference>
<dbReference type="SUPFAM" id="SSF49785">
    <property type="entry name" value="Galactose-binding domain-like"/>
    <property type="match status" value="7"/>
</dbReference>
<dbReference type="Pfam" id="PF00754">
    <property type="entry name" value="F5_F8_type_C"/>
    <property type="match status" value="5"/>
</dbReference>
<feature type="chain" id="PRO_5045046876" evidence="2">
    <location>
        <begin position="28"/>
        <end position="2305"/>
    </location>
</feature>
<keyword evidence="1" id="KW-0378">Hydrolase</keyword>
<dbReference type="Gene3D" id="2.60.40.10">
    <property type="entry name" value="Immunoglobulins"/>
    <property type="match status" value="2"/>
</dbReference>
<feature type="signal peptide" evidence="2">
    <location>
        <begin position="1"/>
        <end position="27"/>
    </location>
</feature>
<dbReference type="InterPro" id="IPR042279">
    <property type="entry name" value="Pep_M60_3"/>
</dbReference>
<dbReference type="InterPro" id="IPR013222">
    <property type="entry name" value="Glyco_hyd_98_carb-bd"/>
</dbReference>
<accession>A0ABR8Q305</accession>
<dbReference type="Gene3D" id="2.60.120.1250">
    <property type="entry name" value="Peptidase M60, enhancin-like domain 1"/>
    <property type="match status" value="1"/>
</dbReference>
<keyword evidence="2" id="KW-0732">Signal</keyword>
<keyword evidence="5" id="KW-1185">Reference proteome</keyword>
<proteinExistence type="predicted"/>